<feature type="domain" description="UspA" evidence="5">
    <location>
        <begin position="177"/>
        <end position="300"/>
    </location>
</feature>
<organism evidence="6 7">
    <name type="scientific">Photobacterium alginatilyticum</name>
    <dbReference type="NCBI Taxonomy" id="1775171"/>
    <lineage>
        <taxon>Bacteria</taxon>
        <taxon>Pseudomonadati</taxon>
        <taxon>Pseudomonadota</taxon>
        <taxon>Gammaproteobacteria</taxon>
        <taxon>Vibrionales</taxon>
        <taxon>Vibrionaceae</taxon>
        <taxon>Photobacterium</taxon>
    </lineage>
</organism>
<keyword evidence="7" id="KW-1185">Reference proteome</keyword>
<dbReference type="SUPFAM" id="SSF52402">
    <property type="entry name" value="Adenine nucleotide alpha hydrolases-like"/>
    <property type="match status" value="2"/>
</dbReference>
<dbReference type="PANTHER" id="PTHR47892">
    <property type="entry name" value="UNIVERSAL STRESS PROTEIN E"/>
    <property type="match status" value="1"/>
</dbReference>
<evidence type="ECO:0000256" key="1">
    <source>
        <dbReference type="ARBA" id="ARBA00004496"/>
    </source>
</evidence>
<keyword evidence="3" id="KW-0963">Cytoplasm</keyword>
<dbReference type="PANTHER" id="PTHR47892:SF1">
    <property type="entry name" value="UNIVERSAL STRESS PROTEIN E"/>
    <property type="match status" value="1"/>
</dbReference>
<reference evidence="6 7" key="1">
    <citation type="journal article" date="2017" name="Int. J. Syst. Evol. Microbiol.">
        <title>Photobacterium alginatilyticum sp. nov., a marine bacterium isolated from bottom seawater.</title>
        <authorList>
            <person name="Wang X."/>
            <person name="Wang Y."/>
            <person name="Yang X."/>
            <person name="Sun H."/>
            <person name="Li B."/>
            <person name="Zhang X.H."/>
        </authorList>
    </citation>
    <scope>NUCLEOTIDE SEQUENCE [LARGE SCALE GENOMIC DNA]</scope>
    <source>
        <strain evidence="6 7">P03D4</strain>
    </source>
</reference>
<evidence type="ECO:0000256" key="3">
    <source>
        <dbReference type="ARBA" id="ARBA00022490"/>
    </source>
</evidence>
<name>A0ABW9YPL3_9GAMM</name>
<comment type="subcellular location">
    <subcellularLocation>
        <location evidence="1">Cytoplasm</location>
    </subcellularLocation>
</comment>
<proteinExistence type="inferred from homology"/>
<comment type="function">
    <text evidence="4">Required for resistance to DNA-damaging agents.</text>
</comment>
<protein>
    <submittedName>
        <fullName evidence="6">Universal stress protein</fullName>
    </submittedName>
</protein>
<dbReference type="RefSeq" id="WP_160656932.1">
    <property type="nucleotide sequence ID" value="NZ_RSEJ01000030.1"/>
</dbReference>
<evidence type="ECO:0000256" key="4">
    <source>
        <dbReference type="ARBA" id="ARBA00037131"/>
    </source>
</evidence>
<dbReference type="Proteomes" id="UP000738517">
    <property type="component" value="Unassembled WGS sequence"/>
</dbReference>
<evidence type="ECO:0000259" key="5">
    <source>
        <dbReference type="Pfam" id="PF00582"/>
    </source>
</evidence>
<evidence type="ECO:0000256" key="2">
    <source>
        <dbReference type="ARBA" id="ARBA00008791"/>
    </source>
</evidence>
<dbReference type="InterPro" id="IPR006016">
    <property type="entry name" value="UspA"/>
</dbReference>
<dbReference type="Pfam" id="PF00582">
    <property type="entry name" value="Usp"/>
    <property type="match status" value="2"/>
</dbReference>
<feature type="domain" description="UspA" evidence="5">
    <location>
        <begin position="3"/>
        <end position="145"/>
    </location>
</feature>
<dbReference type="EMBL" id="RSEJ01000030">
    <property type="protein sequence ID" value="NBI55421.1"/>
    <property type="molecule type" value="Genomic_DNA"/>
</dbReference>
<accession>A0ABW9YPL3</accession>
<dbReference type="Gene3D" id="3.40.50.12370">
    <property type="match status" value="1"/>
</dbReference>
<evidence type="ECO:0000313" key="6">
    <source>
        <dbReference type="EMBL" id="NBI55421.1"/>
    </source>
</evidence>
<comment type="similarity">
    <text evidence="2">Belongs to the universal stress protein A family.</text>
</comment>
<comment type="caution">
    <text evidence="6">The sequence shown here is derived from an EMBL/GenBank/DDBJ whole genome shotgun (WGS) entry which is preliminary data.</text>
</comment>
<evidence type="ECO:0000313" key="7">
    <source>
        <dbReference type="Proteomes" id="UP000738517"/>
    </source>
</evidence>
<dbReference type="CDD" id="cd00293">
    <property type="entry name" value="USP-like"/>
    <property type="match status" value="1"/>
</dbReference>
<gene>
    <name evidence="6" type="ORF">EIZ48_23160</name>
</gene>
<sequence length="311" mass="35068">MTYRRLLVPVSPEQVLGPAFHQALAFADQQKAVVTLLTVVEDLEEIQELTKHSFTTLDLLDKATATYHQQLKEHVAVLRQQYPHITFGTQIRMGIPFIEIIKSAAEGKADLIIIDTHRQHKQSACQWGSTTRHLMRKSPTPIWAIHHNQSKIQRVVASVDVTGEDSEGLNETILALAHEFASVNEASLYPCHAWRLETEGYLRKWNHCTDLDIALIAKELRSERSARLRNLLLPYEQLTTPVHSRLLEGDARKALPDFVRKEEIDLVIMGTLSRTGIAGFLMGNTAESMLDELQCSVITLKPKGFRSPILA</sequence>